<feature type="compositionally biased region" description="Gly residues" evidence="2">
    <location>
        <begin position="234"/>
        <end position="256"/>
    </location>
</feature>
<keyword evidence="1" id="KW-0862">Zinc</keyword>
<feature type="compositionally biased region" description="Polar residues" evidence="2">
    <location>
        <begin position="34"/>
        <end position="43"/>
    </location>
</feature>
<keyword evidence="1" id="KW-0479">Metal-binding</keyword>
<feature type="zinc finger region" description="C3H1-type" evidence="1">
    <location>
        <begin position="259"/>
        <end position="287"/>
    </location>
</feature>
<sequence>MDSSMEPSYGSGAAIPEGSDSGRQRESGMGSAADVQNPSQQNVDVGDGIETHGVNTELTAARSQEQEAAAILEAANGLEPEYEFQSVEGGEGVLQGQAGDEGTLDGLGSFRQEPVFDQRGDVRQPVVDTQTGGLLNGVIRGGRNAQLLDVVAQGGFDHAAGQSQGPLDWDRGSSGDGRLDVLESLVQQLFQQNEYLKQELSDQASRIEARGVAMLTKALPGALYEQDSGDKGNGKGPKGGKTGEAGGQQGAGTGRGGKGDPVKLCSAWSTDAGCPNGKQCSLKHAPERPGGCWVCGGMHQKAECKAPGGGKASKDGDTGEDGGTKGKKGKPKGGEAKPPKTNVGQNPKGQPKGQASTTNVSEAAIREAAQILQSLRLASVKSDLQSATKILSKVGENGNRGLIDGGATSCMRTALPDEYNLPKIPVKLACGSCDMFINEHGTLLSQISVSPIISMKALLKLGYRMDWNATRCRVFHSKFGDLEVDTSSGCPEVDEGVALDLIREYELYVGRQDQRVARLQSIIADLRDRGTGELLELIRRAFENIAHRWDFAHLSVDVAEDLLCDSTYKFLLQQDELRKDGVEAKYLVVGVLSVPVLAVEGLKVDEPADADPVPVPLEGGVFDDAEWLMDDASKVEEKDDDLTAKELSDARASWNEWDKLVKSSRDDWIQDAQSEVLPRVEIVDFVYVEAIERKSHQE</sequence>
<feature type="compositionally biased region" description="Polar residues" evidence="2">
    <location>
        <begin position="342"/>
        <end position="360"/>
    </location>
</feature>
<dbReference type="AlphaFoldDB" id="A0A1Q9BVY9"/>
<organism evidence="4 5">
    <name type="scientific">Symbiodinium microadriaticum</name>
    <name type="common">Dinoflagellate</name>
    <name type="synonym">Zooxanthella microadriatica</name>
    <dbReference type="NCBI Taxonomy" id="2951"/>
    <lineage>
        <taxon>Eukaryota</taxon>
        <taxon>Sar</taxon>
        <taxon>Alveolata</taxon>
        <taxon>Dinophyceae</taxon>
        <taxon>Suessiales</taxon>
        <taxon>Symbiodiniaceae</taxon>
        <taxon>Symbiodinium</taxon>
    </lineage>
</organism>
<accession>A0A1Q9BVY9</accession>
<evidence type="ECO:0000313" key="5">
    <source>
        <dbReference type="Proteomes" id="UP000186817"/>
    </source>
</evidence>
<dbReference type="InterPro" id="IPR000571">
    <property type="entry name" value="Znf_CCCH"/>
</dbReference>
<dbReference type="GO" id="GO:0008270">
    <property type="term" value="F:zinc ion binding"/>
    <property type="evidence" value="ECO:0007669"/>
    <property type="project" value="UniProtKB-KW"/>
</dbReference>
<evidence type="ECO:0000256" key="1">
    <source>
        <dbReference type="PROSITE-ProRule" id="PRU00723"/>
    </source>
</evidence>
<dbReference type="PROSITE" id="PS50103">
    <property type="entry name" value="ZF_C3H1"/>
    <property type="match status" value="1"/>
</dbReference>
<gene>
    <name evidence="4" type="ORF">AK812_SmicGene45533</name>
</gene>
<evidence type="ECO:0000259" key="3">
    <source>
        <dbReference type="PROSITE" id="PS50103"/>
    </source>
</evidence>
<keyword evidence="5" id="KW-1185">Reference proteome</keyword>
<feature type="domain" description="C3H1-type" evidence="3">
    <location>
        <begin position="259"/>
        <end position="287"/>
    </location>
</feature>
<feature type="region of interest" description="Disordered" evidence="2">
    <location>
        <begin position="1"/>
        <end position="52"/>
    </location>
</feature>
<protein>
    <recommendedName>
        <fullName evidence="3">C3H1-type domain-containing protein</fullName>
    </recommendedName>
</protein>
<evidence type="ECO:0000256" key="2">
    <source>
        <dbReference type="SAM" id="MobiDB-lite"/>
    </source>
</evidence>
<proteinExistence type="predicted"/>
<name>A0A1Q9BVY9_SYMMI</name>
<feature type="region of interest" description="Disordered" evidence="2">
    <location>
        <begin position="303"/>
        <end position="360"/>
    </location>
</feature>
<feature type="region of interest" description="Disordered" evidence="2">
    <location>
        <begin position="224"/>
        <end position="259"/>
    </location>
</feature>
<comment type="caution">
    <text evidence="4">The sequence shown here is derived from an EMBL/GenBank/DDBJ whole genome shotgun (WGS) entry which is preliminary data.</text>
</comment>
<dbReference type="EMBL" id="LSRX01003167">
    <property type="protein sequence ID" value="OLP74822.1"/>
    <property type="molecule type" value="Genomic_DNA"/>
</dbReference>
<reference evidence="4 5" key="1">
    <citation type="submission" date="2016-02" db="EMBL/GenBank/DDBJ databases">
        <title>Genome analysis of coral dinoflagellate symbionts highlights evolutionary adaptations to a symbiotic lifestyle.</title>
        <authorList>
            <person name="Aranda M."/>
            <person name="Li Y."/>
            <person name="Liew Y.J."/>
            <person name="Baumgarten S."/>
            <person name="Simakov O."/>
            <person name="Wilson M."/>
            <person name="Piel J."/>
            <person name="Ashoor H."/>
            <person name="Bougouffa S."/>
            <person name="Bajic V.B."/>
            <person name="Ryu T."/>
            <person name="Ravasi T."/>
            <person name="Bayer T."/>
            <person name="Micklem G."/>
            <person name="Kim H."/>
            <person name="Bhak J."/>
            <person name="Lajeunesse T.C."/>
            <person name="Voolstra C.R."/>
        </authorList>
    </citation>
    <scope>NUCLEOTIDE SEQUENCE [LARGE SCALE GENOMIC DNA]</scope>
    <source>
        <strain evidence="4 5">CCMP2467</strain>
    </source>
</reference>
<dbReference type="Proteomes" id="UP000186817">
    <property type="component" value="Unassembled WGS sequence"/>
</dbReference>
<evidence type="ECO:0000313" key="4">
    <source>
        <dbReference type="EMBL" id="OLP74822.1"/>
    </source>
</evidence>
<feature type="non-terminal residue" evidence="4">
    <location>
        <position position="698"/>
    </location>
</feature>
<keyword evidence="1" id="KW-0863">Zinc-finger</keyword>
<dbReference type="OrthoDB" id="420372at2759"/>